<evidence type="ECO:0000256" key="2">
    <source>
        <dbReference type="SAM" id="SignalP"/>
    </source>
</evidence>
<evidence type="ECO:0000313" key="4">
    <source>
        <dbReference type="EMBL" id="EWC59035.1"/>
    </source>
</evidence>
<dbReference type="OrthoDB" id="9789941at2"/>
<evidence type="ECO:0000313" key="5">
    <source>
        <dbReference type="Proteomes" id="UP000019277"/>
    </source>
</evidence>
<dbReference type="EMBL" id="AYXG01000222">
    <property type="protein sequence ID" value="EWC59035.1"/>
    <property type="molecule type" value="Genomic_DNA"/>
</dbReference>
<dbReference type="Gene3D" id="3.90.70.10">
    <property type="entry name" value="Cysteine proteinases"/>
    <property type="match status" value="1"/>
</dbReference>
<dbReference type="InterPro" id="IPR039563">
    <property type="entry name" value="Peptidase_C39_single_dom"/>
</dbReference>
<feature type="signal peptide" evidence="2">
    <location>
        <begin position="1"/>
        <end position="26"/>
    </location>
</feature>
<sequence length="416" mass="44506">MRPLRLLTAGVAVLAAAAVATPPASATTTHRPDGAPVDHHRWTFPRDFAGGRSDGLLPGPGGLRIGRPAGSVEHTEPELGTTRRYDYGTWTSPVHRPGFDATQLVASWNATTPAGTWLRVELRGDGPTWFTLGRWALGDQDIIRSSVPDQSDDTGYVDVDTFVAAPGRPLRAYQLRVTLFRAAGTRATPTLRTAGAMTSAIPDRFTVAASAPSLGRAVELAVPAYSQNVHIGQYPQYGGGGEAWCSPTSTQMVVEYWGKRPSADDLAWVDPTYADRSVDHAARATYDHDYDGTGNWPFNTAYAASYGLSAHVTRLRSLTELEAHIARGIPVVTSQSFRADELDGAGYGTAGHLMVVVGFTAEGDVIANDPASPDNAAVRHVYKRAQFENIWLRTKRYTASGAVAGGSGGIAYIITR</sequence>
<evidence type="ECO:0000259" key="3">
    <source>
        <dbReference type="Pfam" id="PF13529"/>
    </source>
</evidence>
<feature type="chain" id="PRO_5004895809" description="Peptidase C39-like domain-containing protein" evidence="2">
    <location>
        <begin position="27"/>
        <end position="416"/>
    </location>
</feature>
<dbReference type="Proteomes" id="UP000019277">
    <property type="component" value="Unassembled WGS sequence"/>
</dbReference>
<comment type="caution">
    <text evidence="4">The sequence shown here is derived from an EMBL/GenBank/DDBJ whole genome shotgun (WGS) entry which is preliminary data.</text>
</comment>
<accession>W7IDS8</accession>
<gene>
    <name evidence="4" type="ORF">UO65_5702</name>
</gene>
<dbReference type="CDD" id="cd02549">
    <property type="entry name" value="Peptidase_C39A"/>
    <property type="match status" value="1"/>
</dbReference>
<organism evidence="4 5">
    <name type="scientific">Actinokineospora spheciospongiae</name>
    <dbReference type="NCBI Taxonomy" id="909613"/>
    <lineage>
        <taxon>Bacteria</taxon>
        <taxon>Bacillati</taxon>
        <taxon>Actinomycetota</taxon>
        <taxon>Actinomycetes</taxon>
        <taxon>Pseudonocardiales</taxon>
        <taxon>Pseudonocardiaceae</taxon>
        <taxon>Actinokineospora</taxon>
    </lineage>
</organism>
<protein>
    <recommendedName>
        <fullName evidence="3">Peptidase C39-like domain-containing protein</fullName>
    </recommendedName>
</protein>
<name>W7IDS8_9PSEU</name>
<dbReference type="Pfam" id="PF13529">
    <property type="entry name" value="Peptidase_C39_2"/>
    <property type="match status" value="1"/>
</dbReference>
<feature type="region of interest" description="Disordered" evidence="1">
    <location>
        <begin position="20"/>
        <end position="77"/>
    </location>
</feature>
<keyword evidence="2" id="KW-0732">Signal</keyword>
<dbReference type="RefSeq" id="WP_035288401.1">
    <property type="nucleotide sequence ID" value="NZ_AYXG01000222.1"/>
</dbReference>
<dbReference type="PATRIC" id="fig|909613.9.peg.5701"/>
<proteinExistence type="predicted"/>
<feature type="domain" description="Peptidase C39-like" evidence="3">
    <location>
        <begin position="220"/>
        <end position="371"/>
    </location>
</feature>
<evidence type="ECO:0000256" key="1">
    <source>
        <dbReference type="SAM" id="MobiDB-lite"/>
    </source>
</evidence>
<reference evidence="4 5" key="1">
    <citation type="journal article" date="2014" name="Genome Announc.">
        <title>Draft Genome Sequence of the Antitrypanosomally Active Sponge-Associated Bacterium Actinokineospora sp. Strain EG49.</title>
        <authorList>
            <person name="Harjes J."/>
            <person name="Ryu T."/>
            <person name="Abdelmohsen U.R."/>
            <person name="Moitinho-Silva L."/>
            <person name="Horn H."/>
            <person name="Ravasi T."/>
            <person name="Hentschel U."/>
        </authorList>
    </citation>
    <scope>NUCLEOTIDE SEQUENCE [LARGE SCALE GENOMIC DNA]</scope>
    <source>
        <strain evidence="4 5">EG49</strain>
    </source>
</reference>
<dbReference type="STRING" id="909613.UO65_5702"/>
<feature type="compositionally biased region" description="Low complexity" evidence="1">
    <location>
        <begin position="20"/>
        <end position="29"/>
    </location>
</feature>
<keyword evidence="5" id="KW-1185">Reference proteome</keyword>
<dbReference type="AlphaFoldDB" id="W7IDS8"/>
<dbReference type="eggNOG" id="COG3271">
    <property type="taxonomic scope" value="Bacteria"/>
</dbReference>
<feature type="compositionally biased region" description="Basic and acidic residues" evidence="1">
    <location>
        <begin position="30"/>
        <end position="41"/>
    </location>
</feature>
<dbReference type="InterPro" id="IPR039564">
    <property type="entry name" value="Peptidase_C39-like"/>
</dbReference>